<organism evidence="1 2">
    <name type="scientific">Trichonephila clavipes</name>
    <name type="common">Golden silk orbweaver</name>
    <name type="synonym">Nephila clavipes</name>
    <dbReference type="NCBI Taxonomy" id="2585209"/>
    <lineage>
        <taxon>Eukaryota</taxon>
        <taxon>Metazoa</taxon>
        <taxon>Ecdysozoa</taxon>
        <taxon>Arthropoda</taxon>
        <taxon>Chelicerata</taxon>
        <taxon>Arachnida</taxon>
        <taxon>Araneae</taxon>
        <taxon>Araneomorphae</taxon>
        <taxon>Entelegynae</taxon>
        <taxon>Araneoidea</taxon>
        <taxon>Nephilidae</taxon>
        <taxon>Trichonephila</taxon>
    </lineage>
</organism>
<evidence type="ECO:0000313" key="1">
    <source>
        <dbReference type="EMBL" id="GFY18176.1"/>
    </source>
</evidence>
<sequence>MVCCINSVLCHCSMANIATVSRKHVFKFLEQSFCGAFSVRGTIQHFLEGRESTVEASWIEQARTFCRHVTGLQVANTSPFWNTLGFQLRCKFLPG</sequence>
<evidence type="ECO:0000313" key="2">
    <source>
        <dbReference type="Proteomes" id="UP000887159"/>
    </source>
</evidence>
<protein>
    <submittedName>
        <fullName evidence="1">Uncharacterized protein</fullName>
    </submittedName>
</protein>
<dbReference type="Proteomes" id="UP000887159">
    <property type="component" value="Unassembled WGS sequence"/>
</dbReference>
<accession>A0A8X6SRE9</accession>
<gene>
    <name evidence="1" type="ORF">TNCV_2045821</name>
</gene>
<name>A0A8X6SRE9_TRICX</name>
<dbReference type="AlphaFoldDB" id="A0A8X6SRE9"/>
<dbReference type="EMBL" id="BMAU01021348">
    <property type="protein sequence ID" value="GFY18176.1"/>
    <property type="molecule type" value="Genomic_DNA"/>
</dbReference>
<reference evidence="1" key="1">
    <citation type="submission" date="2020-08" db="EMBL/GenBank/DDBJ databases">
        <title>Multicomponent nature underlies the extraordinary mechanical properties of spider dragline silk.</title>
        <authorList>
            <person name="Kono N."/>
            <person name="Nakamura H."/>
            <person name="Mori M."/>
            <person name="Yoshida Y."/>
            <person name="Ohtoshi R."/>
            <person name="Malay A.D."/>
            <person name="Moran D.A.P."/>
            <person name="Tomita M."/>
            <person name="Numata K."/>
            <person name="Arakawa K."/>
        </authorList>
    </citation>
    <scope>NUCLEOTIDE SEQUENCE</scope>
</reference>
<proteinExistence type="predicted"/>
<comment type="caution">
    <text evidence="1">The sequence shown here is derived from an EMBL/GenBank/DDBJ whole genome shotgun (WGS) entry which is preliminary data.</text>
</comment>
<keyword evidence="2" id="KW-1185">Reference proteome</keyword>